<feature type="region of interest" description="Disordered" evidence="1">
    <location>
        <begin position="172"/>
        <end position="225"/>
    </location>
</feature>
<dbReference type="RefSeq" id="WP_051920886.1">
    <property type="nucleotide sequence ID" value="NZ_JGYV01000010.1"/>
</dbReference>
<feature type="domain" description="HTH merR-type" evidence="2">
    <location>
        <begin position="34"/>
        <end position="106"/>
    </location>
</feature>
<dbReference type="Pfam" id="PF13411">
    <property type="entry name" value="MerR_1"/>
    <property type="match status" value="1"/>
</dbReference>
<evidence type="ECO:0000313" key="4">
    <source>
        <dbReference type="Proteomes" id="UP000029067"/>
    </source>
</evidence>
<accession>A0A087AW05</accession>
<evidence type="ECO:0000313" key="3">
    <source>
        <dbReference type="EMBL" id="KFI62955.1"/>
    </source>
</evidence>
<organism evidence="3 4">
    <name type="scientific">Bifidobacterium cuniculi</name>
    <dbReference type="NCBI Taxonomy" id="1688"/>
    <lineage>
        <taxon>Bacteria</taxon>
        <taxon>Bacillati</taxon>
        <taxon>Actinomycetota</taxon>
        <taxon>Actinomycetes</taxon>
        <taxon>Bifidobacteriales</taxon>
        <taxon>Bifidobacteriaceae</taxon>
        <taxon>Bifidobacterium</taxon>
    </lineage>
</organism>
<dbReference type="eggNOG" id="COG0789">
    <property type="taxonomic scope" value="Bacteria"/>
</dbReference>
<name>A0A087AW05_9BIFI</name>
<proteinExistence type="predicted"/>
<dbReference type="GO" id="GO:0003677">
    <property type="term" value="F:DNA binding"/>
    <property type="evidence" value="ECO:0007669"/>
    <property type="project" value="InterPro"/>
</dbReference>
<gene>
    <name evidence="3" type="ORF">BCUN_0788</name>
</gene>
<keyword evidence="4" id="KW-1185">Reference proteome</keyword>
<sequence length="225" mass="24726">MYGYVDVPLIAGDDTMVQGELFPLTDIVEPVRGYRGTVACRVAGITYRQLDYWARKRIVVPSIKPSNGSGSRRLYSFRDIVTLAVSKKLLDIGVHLQHVTNAVEYLMAQPDHRLSHMTIVYDGQEIHEGNVGEEMARMLSEGDAVFAVSVAAIWDALAVRCSHEDHVELTDGIGVRGHSPDGPAVGRRRPAPRMSRLGRGMQEAGHEEGAMQPAMIGNEYQGADE</sequence>
<comment type="caution">
    <text evidence="3">The sequence shown here is derived from an EMBL/GenBank/DDBJ whole genome shotgun (WGS) entry which is preliminary data.</text>
</comment>
<dbReference type="GO" id="GO:0006355">
    <property type="term" value="P:regulation of DNA-templated transcription"/>
    <property type="evidence" value="ECO:0007669"/>
    <property type="project" value="InterPro"/>
</dbReference>
<protein>
    <submittedName>
        <fullName evidence="3">MerR family transcriptional regulator</fullName>
    </submittedName>
</protein>
<dbReference type="OrthoDB" id="7410529at2"/>
<reference evidence="3 4" key="1">
    <citation type="submission" date="2014-03" db="EMBL/GenBank/DDBJ databases">
        <title>Genomics of Bifidobacteria.</title>
        <authorList>
            <person name="Ventura M."/>
            <person name="Milani C."/>
            <person name="Lugli G.A."/>
        </authorList>
    </citation>
    <scope>NUCLEOTIDE SEQUENCE [LARGE SCALE GENOMIC DNA]</scope>
    <source>
        <strain evidence="3 4">LMG 10738</strain>
    </source>
</reference>
<dbReference type="Proteomes" id="UP000029067">
    <property type="component" value="Unassembled WGS sequence"/>
</dbReference>
<dbReference type="AlphaFoldDB" id="A0A087AW05"/>
<dbReference type="STRING" id="1688.BCUN_0788"/>
<dbReference type="Gene3D" id="1.10.1660.10">
    <property type="match status" value="1"/>
</dbReference>
<dbReference type="InterPro" id="IPR000551">
    <property type="entry name" value="MerR-type_HTH_dom"/>
</dbReference>
<dbReference type="SMART" id="SM00422">
    <property type="entry name" value="HTH_MERR"/>
    <property type="match status" value="1"/>
</dbReference>
<dbReference type="SUPFAM" id="SSF46955">
    <property type="entry name" value="Putative DNA-binding domain"/>
    <property type="match status" value="1"/>
</dbReference>
<evidence type="ECO:0000259" key="2">
    <source>
        <dbReference type="SMART" id="SM00422"/>
    </source>
</evidence>
<dbReference type="EMBL" id="JGYV01000010">
    <property type="protein sequence ID" value="KFI62955.1"/>
    <property type="molecule type" value="Genomic_DNA"/>
</dbReference>
<evidence type="ECO:0000256" key="1">
    <source>
        <dbReference type="SAM" id="MobiDB-lite"/>
    </source>
</evidence>
<dbReference type="InterPro" id="IPR009061">
    <property type="entry name" value="DNA-bd_dom_put_sf"/>
</dbReference>